<accession>A0A803PYQ4</accession>
<keyword evidence="2" id="KW-1185">Reference proteome</keyword>
<reference evidence="1" key="2">
    <citation type="submission" date="2021-03" db="UniProtKB">
        <authorList>
            <consortium name="EnsemblPlants"/>
        </authorList>
    </citation>
    <scope>IDENTIFICATION</scope>
</reference>
<dbReference type="Gramene" id="evm.model.06.527">
    <property type="protein sequence ID" value="cds.evm.model.06.527"/>
    <property type="gene ID" value="evm.TU.06.527"/>
</dbReference>
<proteinExistence type="predicted"/>
<evidence type="ECO:0000313" key="2">
    <source>
        <dbReference type="Proteomes" id="UP000596661"/>
    </source>
</evidence>
<dbReference type="EnsemblPlants" id="evm.model.06.527">
    <property type="protein sequence ID" value="cds.evm.model.06.527"/>
    <property type="gene ID" value="evm.TU.06.527"/>
</dbReference>
<dbReference type="Proteomes" id="UP000596661">
    <property type="component" value="Chromosome 6"/>
</dbReference>
<name>A0A803PYQ4_CANSA</name>
<protein>
    <submittedName>
        <fullName evidence="1">Uncharacterized protein</fullName>
    </submittedName>
</protein>
<sequence length="274" mass="31510">MPWSTCRVIHGVLPGQSWSSIGLQGSMAGHGPYRSILVGHGPTRSILAGHGPAKTWQDKNVVGEYFTNLLTANEIRQDILDDVLKAILKSATTAMNDNLSKVFYEEEMFDLGKSLSYKVTVGVLDFKIYDRPILPDHIYVADLKLADGTWDMDFTNVVLNGDDAEKKEDVYHVLWGCRRSVDIWKKYGLWSQIFQFKTKDLILFLRNLLQVWNPKTFAPFLMAYWHIWDIRNSINHGGCVARVRDVVEWCRKFLSEFQEANRKPIDKGRREEAK</sequence>
<dbReference type="EMBL" id="UZAU01000566">
    <property type="status" value="NOT_ANNOTATED_CDS"/>
    <property type="molecule type" value="Genomic_DNA"/>
</dbReference>
<dbReference type="AlphaFoldDB" id="A0A803PYQ4"/>
<organism evidence="1 2">
    <name type="scientific">Cannabis sativa</name>
    <name type="common">Hemp</name>
    <name type="synonym">Marijuana</name>
    <dbReference type="NCBI Taxonomy" id="3483"/>
    <lineage>
        <taxon>Eukaryota</taxon>
        <taxon>Viridiplantae</taxon>
        <taxon>Streptophyta</taxon>
        <taxon>Embryophyta</taxon>
        <taxon>Tracheophyta</taxon>
        <taxon>Spermatophyta</taxon>
        <taxon>Magnoliopsida</taxon>
        <taxon>eudicotyledons</taxon>
        <taxon>Gunneridae</taxon>
        <taxon>Pentapetalae</taxon>
        <taxon>rosids</taxon>
        <taxon>fabids</taxon>
        <taxon>Rosales</taxon>
        <taxon>Cannabaceae</taxon>
        <taxon>Cannabis</taxon>
    </lineage>
</organism>
<reference evidence="1" key="1">
    <citation type="submission" date="2018-11" db="EMBL/GenBank/DDBJ databases">
        <authorList>
            <person name="Grassa J C."/>
        </authorList>
    </citation>
    <scope>NUCLEOTIDE SEQUENCE [LARGE SCALE GENOMIC DNA]</scope>
</reference>
<evidence type="ECO:0000313" key="1">
    <source>
        <dbReference type="EnsemblPlants" id="cds.evm.model.06.527"/>
    </source>
</evidence>